<evidence type="ECO:0000313" key="6">
    <source>
        <dbReference type="Proteomes" id="UP000295217"/>
    </source>
</evidence>
<name>A0A4R5A702_9ACTN</name>
<evidence type="ECO:0000256" key="3">
    <source>
        <dbReference type="SAM" id="SignalP"/>
    </source>
</evidence>
<comment type="similarity">
    <text evidence="1">Belongs to the leucine-binding protein family.</text>
</comment>
<feature type="domain" description="Leucine-binding protein" evidence="4">
    <location>
        <begin position="50"/>
        <end position="383"/>
    </location>
</feature>
<feature type="signal peptide" evidence="3">
    <location>
        <begin position="1"/>
        <end position="24"/>
    </location>
</feature>
<accession>A0A4R5A702</accession>
<reference evidence="5 6" key="1">
    <citation type="submission" date="2019-02" db="EMBL/GenBank/DDBJ databases">
        <title>Draft genome sequences of novel Actinobacteria.</title>
        <authorList>
            <person name="Sahin N."/>
            <person name="Ay H."/>
            <person name="Saygin H."/>
        </authorList>
    </citation>
    <scope>NUCLEOTIDE SEQUENCE [LARGE SCALE GENOMIC DNA]</scope>
    <source>
        <strain evidence="5 6">8K307</strain>
    </source>
</reference>
<dbReference type="SUPFAM" id="SSF53822">
    <property type="entry name" value="Periplasmic binding protein-like I"/>
    <property type="match status" value="1"/>
</dbReference>
<dbReference type="PANTHER" id="PTHR47151">
    <property type="entry name" value="LEU/ILE/VAL-BINDING ABC TRANSPORTER SUBUNIT"/>
    <property type="match status" value="1"/>
</dbReference>
<dbReference type="RefSeq" id="WP_132104497.1">
    <property type="nucleotide sequence ID" value="NZ_SMLB01000025.1"/>
</dbReference>
<dbReference type="PANTHER" id="PTHR47151:SF2">
    <property type="entry name" value="AMINO ACID BINDING PROTEIN"/>
    <property type="match status" value="1"/>
</dbReference>
<protein>
    <submittedName>
        <fullName evidence="5">ABC transporter substrate-binding protein</fullName>
    </submittedName>
</protein>
<sequence>MSGHRSLVAPAVISVIALIAAACAPDDEEAAPEEFSPGPLGAVTVAPDDPIMIGVIQAISGDTASLGVDQVRAIDLAIADRGGELLGHPVETQVEDDACLAEGGTTAAQALVANPQVMGVLGTSCSGAAVPAMEILAETGIATISGSNTSPALTSDLEGTQGAANQPGYFRTSHNDVVQGQAAAEFAFTELGAQRAATIHDGDPYTEGLATAFGTSFTELGGEVVLATAISKGDTDMRPVLTEVAAATPDIVFFPIFQPEADFIVQQAKDFPALAETQKMMGADGLLSDTFVVIPQTEGMYFSGPATPTGSAYEDFVAAYQAEFGEAPIQAFHAHSYDAANMLMDAVEEVAVEEDDGTLQIDRQALMDQLYATEDFEGLTGTLTCDEFGDCADPKIDIVQNTAEQQTIDQVRGNVLFTFEPGE</sequence>
<dbReference type="AlphaFoldDB" id="A0A4R5A702"/>
<dbReference type="Proteomes" id="UP000295217">
    <property type="component" value="Unassembled WGS sequence"/>
</dbReference>
<organism evidence="5 6">
    <name type="scientific">Jiangella aurantiaca</name>
    <dbReference type="NCBI Taxonomy" id="2530373"/>
    <lineage>
        <taxon>Bacteria</taxon>
        <taxon>Bacillati</taxon>
        <taxon>Actinomycetota</taxon>
        <taxon>Actinomycetes</taxon>
        <taxon>Jiangellales</taxon>
        <taxon>Jiangellaceae</taxon>
        <taxon>Jiangella</taxon>
    </lineage>
</organism>
<evidence type="ECO:0000259" key="4">
    <source>
        <dbReference type="Pfam" id="PF13458"/>
    </source>
</evidence>
<evidence type="ECO:0000256" key="1">
    <source>
        <dbReference type="ARBA" id="ARBA00010062"/>
    </source>
</evidence>
<dbReference type="InterPro" id="IPR028082">
    <property type="entry name" value="Peripla_BP_I"/>
</dbReference>
<dbReference type="InterPro" id="IPR028081">
    <property type="entry name" value="Leu-bd"/>
</dbReference>
<dbReference type="Gene3D" id="3.40.50.2300">
    <property type="match status" value="2"/>
</dbReference>
<dbReference type="CDD" id="cd06342">
    <property type="entry name" value="PBP1_ABC_LIVBP-like"/>
    <property type="match status" value="1"/>
</dbReference>
<dbReference type="OrthoDB" id="9772589at2"/>
<comment type="caution">
    <text evidence="5">The sequence shown here is derived from an EMBL/GenBank/DDBJ whole genome shotgun (WGS) entry which is preliminary data.</text>
</comment>
<dbReference type="Pfam" id="PF13458">
    <property type="entry name" value="Peripla_BP_6"/>
    <property type="match status" value="1"/>
</dbReference>
<keyword evidence="2 3" id="KW-0732">Signal</keyword>
<evidence type="ECO:0000313" key="5">
    <source>
        <dbReference type="EMBL" id="TDD67883.1"/>
    </source>
</evidence>
<feature type="chain" id="PRO_5038481559" evidence="3">
    <location>
        <begin position="25"/>
        <end position="423"/>
    </location>
</feature>
<dbReference type="PROSITE" id="PS51257">
    <property type="entry name" value="PROKAR_LIPOPROTEIN"/>
    <property type="match status" value="1"/>
</dbReference>
<evidence type="ECO:0000256" key="2">
    <source>
        <dbReference type="ARBA" id="ARBA00022729"/>
    </source>
</evidence>
<keyword evidence="6" id="KW-1185">Reference proteome</keyword>
<dbReference type="EMBL" id="SMLB01000025">
    <property type="protein sequence ID" value="TDD67883.1"/>
    <property type="molecule type" value="Genomic_DNA"/>
</dbReference>
<gene>
    <name evidence="5" type="ORF">E1262_17915</name>
</gene>
<proteinExistence type="inferred from homology"/>